<dbReference type="EMBL" id="JALJOQ010000013">
    <property type="protein sequence ID" value="KAK9810898.1"/>
    <property type="molecule type" value="Genomic_DNA"/>
</dbReference>
<dbReference type="AlphaFoldDB" id="A0AAW1PQK8"/>
<keyword evidence="3" id="KW-1185">Reference proteome</keyword>
<proteinExistence type="predicted"/>
<sequence>MFEEARSTEEPAGADAGVGADAPASSIQLPVAQGRKSLADVRRARNSDAAAAYDRGRKSGVWQGRTQQQMQQLEESWDGYKAFSVRGWSIPTMEDVQAKSRSLVESGFTFALPLQPLNRALPSSPAPSSGAPQRSISARDLKRKGPGVTQQDDSSKGMSGSPAKRSRSNIPTPQRSMLGRSKDGGSKQVHSGAAASISSKPSQIPSAPHTHSQQAASNVPHVNRAKKAEEAFAARRAAALGRAGQK</sequence>
<name>A0AAW1PQK8_9CHLO</name>
<evidence type="ECO:0000313" key="2">
    <source>
        <dbReference type="EMBL" id="KAK9810898.1"/>
    </source>
</evidence>
<organism evidence="2 3">
    <name type="scientific">Symbiochloris irregularis</name>
    <dbReference type="NCBI Taxonomy" id="706552"/>
    <lineage>
        <taxon>Eukaryota</taxon>
        <taxon>Viridiplantae</taxon>
        <taxon>Chlorophyta</taxon>
        <taxon>core chlorophytes</taxon>
        <taxon>Trebouxiophyceae</taxon>
        <taxon>Trebouxiales</taxon>
        <taxon>Trebouxiaceae</taxon>
        <taxon>Symbiochloris</taxon>
    </lineage>
</organism>
<evidence type="ECO:0000313" key="3">
    <source>
        <dbReference type="Proteomes" id="UP001465755"/>
    </source>
</evidence>
<feature type="region of interest" description="Disordered" evidence="1">
    <location>
        <begin position="1"/>
        <end position="43"/>
    </location>
</feature>
<protein>
    <submittedName>
        <fullName evidence="2">Uncharacterized protein</fullName>
    </submittedName>
</protein>
<accession>A0AAW1PQK8</accession>
<feature type="compositionally biased region" description="Polar residues" evidence="1">
    <location>
        <begin position="196"/>
        <end position="217"/>
    </location>
</feature>
<feature type="region of interest" description="Disordered" evidence="1">
    <location>
        <begin position="117"/>
        <end position="230"/>
    </location>
</feature>
<feature type="compositionally biased region" description="Polar residues" evidence="1">
    <location>
        <begin position="148"/>
        <end position="158"/>
    </location>
</feature>
<feature type="compositionally biased region" description="Low complexity" evidence="1">
    <location>
        <begin position="122"/>
        <end position="132"/>
    </location>
</feature>
<feature type="compositionally biased region" description="Low complexity" evidence="1">
    <location>
        <begin position="11"/>
        <end position="24"/>
    </location>
</feature>
<evidence type="ECO:0000256" key="1">
    <source>
        <dbReference type="SAM" id="MobiDB-lite"/>
    </source>
</evidence>
<dbReference type="Proteomes" id="UP001465755">
    <property type="component" value="Unassembled WGS sequence"/>
</dbReference>
<comment type="caution">
    <text evidence="2">The sequence shown here is derived from an EMBL/GenBank/DDBJ whole genome shotgun (WGS) entry which is preliminary data.</text>
</comment>
<gene>
    <name evidence="2" type="ORF">WJX73_006683</name>
</gene>
<reference evidence="2 3" key="1">
    <citation type="journal article" date="2024" name="Nat. Commun.">
        <title>Phylogenomics reveals the evolutionary origins of lichenization in chlorophyte algae.</title>
        <authorList>
            <person name="Puginier C."/>
            <person name="Libourel C."/>
            <person name="Otte J."/>
            <person name="Skaloud P."/>
            <person name="Haon M."/>
            <person name="Grisel S."/>
            <person name="Petersen M."/>
            <person name="Berrin J.G."/>
            <person name="Delaux P.M."/>
            <person name="Dal Grande F."/>
            <person name="Keller J."/>
        </authorList>
    </citation>
    <scope>NUCLEOTIDE SEQUENCE [LARGE SCALE GENOMIC DNA]</scope>
    <source>
        <strain evidence="2 3">SAG 2036</strain>
    </source>
</reference>
<feature type="region of interest" description="Disordered" evidence="1">
    <location>
        <begin position="48"/>
        <end position="67"/>
    </location>
</feature>